<dbReference type="GO" id="GO:0055085">
    <property type="term" value="P:transmembrane transport"/>
    <property type="evidence" value="ECO:0007669"/>
    <property type="project" value="InterPro"/>
</dbReference>
<feature type="transmembrane region" description="Helical" evidence="7">
    <location>
        <begin position="243"/>
        <end position="263"/>
    </location>
</feature>
<evidence type="ECO:0000256" key="1">
    <source>
        <dbReference type="ARBA" id="ARBA00004651"/>
    </source>
</evidence>
<gene>
    <name evidence="10" type="ORF">GMD59_07995</name>
    <name evidence="9" type="ORF">TQ39_04735</name>
</gene>
<dbReference type="CDD" id="cd06261">
    <property type="entry name" value="TM_PBP2"/>
    <property type="match status" value="1"/>
</dbReference>
<evidence type="ECO:0000256" key="6">
    <source>
        <dbReference type="ARBA" id="ARBA00023136"/>
    </source>
</evidence>
<feature type="domain" description="ABC transmembrane type-1" evidence="8">
    <location>
        <begin position="78"/>
        <end position="264"/>
    </location>
</feature>
<evidence type="ECO:0000256" key="4">
    <source>
        <dbReference type="ARBA" id="ARBA00022692"/>
    </source>
</evidence>
<sequence>MGRAVLVLFLLLPALAVWWPLWFMGTGALMPLDELRAALGPVLQGAEGSAFWPLLPSWPTLQPLAELLLDTPQFFTMFWNTCAIVFPQVLGQVLVGAPAAWAFSRLRFRGRRALFTLYIVLMLMPFQVTMVSGYLVADAMGIMDTFWAIILPGVFSTFPVFIMAKGFDAVPIALLEAASIDGAGPLRTFFHIGVPLGVPGILSAAVLGFLEAWNAIEQPMTFLKTKALWPLSLYLPQIAAEKLGLAMVASLVMLAPAVLIFRFGQKYLELGIQASGLKE</sequence>
<keyword evidence="11" id="KW-1185">Reference proteome</keyword>
<keyword evidence="2 7" id="KW-0813">Transport</keyword>
<evidence type="ECO:0000313" key="12">
    <source>
        <dbReference type="Proteomes" id="UP000472755"/>
    </source>
</evidence>
<feature type="transmembrane region" description="Helical" evidence="7">
    <location>
        <begin position="188"/>
        <end position="210"/>
    </location>
</feature>
<name>A0A0D8J1L7_9FIRM</name>
<evidence type="ECO:0000256" key="2">
    <source>
        <dbReference type="ARBA" id="ARBA00022448"/>
    </source>
</evidence>
<evidence type="ECO:0000256" key="5">
    <source>
        <dbReference type="ARBA" id="ARBA00022989"/>
    </source>
</evidence>
<dbReference type="Proteomes" id="UP000472755">
    <property type="component" value="Unassembled WGS sequence"/>
</dbReference>
<dbReference type="Proteomes" id="UP000032483">
    <property type="component" value="Unassembled WGS sequence"/>
</dbReference>
<evidence type="ECO:0000313" key="11">
    <source>
        <dbReference type="Proteomes" id="UP000032483"/>
    </source>
</evidence>
<keyword evidence="4 7" id="KW-0812">Transmembrane</keyword>
<accession>A0A0D8J1L7</accession>
<comment type="subcellular location">
    <subcellularLocation>
        <location evidence="1 7">Cell membrane</location>
        <topology evidence="1 7">Multi-pass membrane protein</topology>
    </subcellularLocation>
</comment>
<dbReference type="Gene3D" id="1.10.3720.10">
    <property type="entry name" value="MetI-like"/>
    <property type="match status" value="1"/>
</dbReference>
<feature type="transmembrane region" description="Helical" evidence="7">
    <location>
        <begin position="115"/>
        <end position="134"/>
    </location>
</feature>
<feature type="transmembrane region" description="Helical" evidence="7">
    <location>
        <begin position="146"/>
        <end position="167"/>
    </location>
</feature>
<evidence type="ECO:0000256" key="3">
    <source>
        <dbReference type="ARBA" id="ARBA00022475"/>
    </source>
</evidence>
<evidence type="ECO:0000313" key="9">
    <source>
        <dbReference type="EMBL" id="KJF40865.1"/>
    </source>
</evidence>
<keyword evidence="3" id="KW-1003">Cell membrane</keyword>
<keyword evidence="6 7" id="KW-0472">Membrane</keyword>
<dbReference type="PANTHER" id="PTHR43744">
    <property type="entry name" value="ABC TRANSPORTER PERMEASE PROTEIN MG189-RELATED-RELATED"/>
    <property type="match status" value="1"/>
</dbReference>
<dbReference type="InterPro" id="IPR000515">
    <property type="entry name" value="MetI-like"/>
</dbReference>
<dbReference type="GO" id="GO:0005886">
    <property type="term" value="C:plasma membrane"/>
    <property type="evidence" value="ECO:0007669"/>
    <property type="project" value="UniProtKB-SubCell"/>
</dbReference>
<reference evidence="10 12" key="2">
    <citation type="journal article" date="2019" name="Nat. Med.">
        <title>A library of human gut bacterial isolates paired with longitudinal multiomics data enables mechanistic microbiome research.</title>
        <authorList>
            <person name="Poyet M."/>
            <person name="Groussin M."/>
            <person name="Gibbons S.M."/>
            <person name="Avila-Pacheco J."/>
            <person name="Jiang X."/>
            <person name="Kearney S.M."/>
            <person name="Perrotta A.R."/>
            <person name="Berdy B."/>
            <person name="Zhao S."/>
            <person name="Lieberman T.D."/>
            <person name="Swanson P.K."/>
            <person name="Smith M."/>
            <person name="Roesemann S."/>
            <person name="Alexander J.E."/>
            <person name="Rich S.A."/>
            <person name="Livny J."/>
            <person name="Vlamakis H."/>
            <person name="Clish C."/>
            <person name="Bullock K."/>
            <person name="Deik A."/>
            <person name="Scott J."/>
            <person name="Pierce K.A."/>
            <person name="Xavier R.J."/>
            <person name="Alm E.J."/>
        </authorList>
    </citation>
    <scope>NUCLEOTIDE SEQUENCE [LARGE SCALE GENOMIC DNA]</scope>
    <source>
        <strain evidence="10 12">BIOML-A4</strain>
    </source>
</reference>
<feature type="transmembrane region" description="Helical" evidence="7">
    <location>
        <begin position="77"/>
        <end position="103"/>
    </location>
</feature>
<dbReference type="PROSITE" id="PS50928">
    <property type="entry name" value="ABC_TM1"/>
    <property type="match status" value="1"/>
</dbReference>
<reference evidence="9" key="1">
    <citation type="submission" date="2015-02" db="EMBL/GenBank/DDBJ databases">
        <title>A novel member of the family Ruminococcaceae isolated from human feces.</title>
        <authorList>
            <person name="Shkoporov A.N."/>
            <person name="Chaplin A.V."/>
            <person name="Motuzova O.V."/>
            <person name="Kafarskaia L.I."/>
            <person name="Khokhlova E.V."/>
            <person name="Efimov B.A."/>
        </authorList>
    </citation>
    <scope>NUCLEOTIDE SEQUENCE [LARGE SCALE GENOMIC DNA]</scope>
    <source>
        <strain evidence="9">585-1</strain>
    </source>
</reference>
<dbReference type="InterPro" id="IPR035906">
    <property type="entry name" value="MetI-like_sf"/>
</dbReference>
<evidence type="ECO:0000313" key="10">
    <source>
        <dbReference type="EMBL" id="MTS27229.1"/>
    </source>
</evidence>
<dbReference type="EMBL" id="WMZU01000010">
    <property type="protein sequence ID" value="MTS27229.1"/>
    <property type="molecule type" value="Genomic_DNA"/>
</dbReference>
<dbReference type="EMBL" id="JXXK01000004">
    <property type="protein sequence ID" value="KJF40865.1"/>
    <property type="molecule type" value="Genomic_DNA"/>
</dbReference>
<dbReference type="AlphaFoldDB" id="A0A0D8J1L7"/>
<evidence type="ECO:0000259" key="8">
    <source>
        <dbReference type="PROSITE" id="PS50928"/>
    </source>
</evidence>
<evidence type="ECO:0000256" key="7">
    <source>
        <dbReference type="RuleBase" id="RU363032"/>
    </source>
</evidence>
<keyword evidence="5 7" id="KW-1133">Transmembrane helix</keyword>
<comment type="caution">
    <text evidence="9">The sequence shown here is derived from an EMBL/GenBank/DDBJ whole genome shotgun (WGS) entry which is preliminary data.</text>
</comment>
<dbReference type="PATRIC" id="fig|1550024.3.peg.1069"/>
<dbReference type="PANTHER" id="PTHR43744:SF8">
    <property type="entry name" value="SN-GLYCEROL-3-PHOSPHATE TRANSPORT SYSTEM PERMEASE PROTEIN UGPE"/>
    <property type="match status" value="1"/>
</dbReference>
<protein>
    <submittedName>
        <fullName evidence="10">ABC transporter permease subunit</fullName>
    </submittedName>
    <submittedName>
        <fullName evidence="9">Sugar permease</fullName>
    </submittedName>
</protein>
<comment type="similarity">
    <text evidence="7">Belongs to the binding-protein-dependent transport system permease family.</text>
</comment>
<proteinExistence type="inferred from homology"/>
<dbReference type="SUPFAM" id="SSF161098">
    <property type="entry name" value="MetI-like"/>
    <property type="match status" value="1"/>
</dbReference>
<organism evidence="9 11">
    <name type="scientific">Ruthenibacterium lactatiformans</name>
    <dbReference type="NCBI Taxonomy" id="1550024"/>
    <lineage>
        <taxon>Bacteria</taxon>
        <taxon>Bacillati</taxon>
        <taxon>Bacillota</taxon>
        <taxon>Clostridia</taxon>
        <taxon>Eubacteriales</taxon>
        <taxon>Oscillospiraceae</taxon>
        <taxon>Ruthenibacterium</taxon>
    </lineage>
</organism>
<dbReference type="Pfam" id="PF00528">
    <property type="entry name" value="BPD_transp_1"/>
    <property type="match status" value="1"/>
</dbReference>